<dbReference type="EMBL" id="ML996566">
    <property type="protein sequence ID" value="KAF2761879.1"/>
    <property type="molecule type" value="Genomic_DNA"/>
</dbReference>
<feature type="region of interest" description="Disordered" evidence="1">
    <location>
        <begin position="33"/>
        <end position="52"/>
    </location>
</feature>
<organism evidence="3 4">
    <name type="scientific">Pseudovirgaria hyperparasitica</name>
    <dbReference type="NCBI Taxonomy" id="470096"/>
    <lineage>
        <taxon>Eukaryota</taxon>
        <taxon>Fungi</taxon>
        <taxon>Dikarya</taxon>
        <taxon>Ascomycota</taxon>
        <taxon>Pezizomycotina</taxon>
        <taxon>Dothideomycetes</taxon>
        <taxon>Dothideomycetes incertae sedis</taxon>
        <taxon>Acrospermales</taxon>
        <taxon>Acrospermaceae</taxon>
        <taxon>Pseudovirgaria</taxon>
    </lineage>
</organism>
<dbReference type="PANTHER" id="PTHR20923:SF1">
    <property type="entry name" value="G PATCH DOMAIN AND ANKYRIN REPEAT-CONTAINING PROTEIN 1"/>
    <property type="match status" value="1"/>
</dbReference>
<dbReference type="InterPro" id="IPR000467">
    <property type="entry name" value="G_patch_dom"/>
</dbReference>
<dbReference type="OrthoDB" id="20282at2759"/>
<dbReference type="AlphaFoldDB" id="A0A6A6WI15"/>
<feature type="compositionally biased region" description="Low complexity" evidence="1">
    <location>
        <begin position="33"/>
        <end position="51"/>
    </location>
</feature>
<dbReference type="GO" id="GO:0003676">
    <property type="term" value="F:nucleic acid binding"/>
    <property type="evidence" value="ECO:0007669"/>
    <property type="project" value="InterPro"/>
</dbReference>
<reference evidence="3" key="1">
    <citation type="journal article" date="2020" name="Stud. Mycol.">
        <title>101 Dothideomycetes genomes: a test case for predicting lifestyles and emergence of pathogens.</title>
        <authorList>
            <person name="Haridas S."/>
            <person name="Albert R."/>
            <person name="Binder M."/>
            <person name="Bloem J."/>
            <person name="Labutti K."/>
            <person name="Salamov A."/>
            <person name="Andreopoulos B."/>
            <person name="Baker S."/>
            <person name="Barry K."/>
            <person name="Bills G."/>
            <person name="Bluhm B."/>
            <person name="Cannon C."/>
            <person name="Castanera R."/>
            <person name="Culley D."/>
            <person name="Daum C."/>
            <person name="Ezra D."/>
            <person name="Gonzalez J."/>
            <person name="Henrissat B."/>
            <person name="Kuo A."/>
            <person name="Liang C."/>
            <person name="Lipzen A."/>
            <person name="Lutzoni F."/>
            <person name="Magnuson J."/>
            <person name="Mondo S."/>
            <person name="Nolan M."/>
            <person name="Ohm R."/>
            <person name="Pangilinan J."/>
            <person name="Park H.-J."/>
            <person name="Ramirez L."/>
            <person name="Alfaro M."/>
            <person name="Sun H."/>
            <person name="Tritt A."/>
            <person name="Yoshinaga Y."/>
            <person name="Zwiers L.-H."/>
            <person name="Turgeon B."/>
            <person name="Goodwin S."/>
            <person name="Spatafora J."/>
            <person name="Crous P."/>
            <person name="Grigoriev I."/>
        </authorList>
    </citation>
    <scope>NUCLEOTIDE SEQUENCE</scope>
    <source>
        <strain evidence="3">CBS 121739</strain>
    </source>
</reference>
<dbReference type="Proteomes" id="UP000799437">
    <property type="component" value="Unassembled WGS sequence"/>
</dbReference>
<accession>A0A6A6WI15</accession>
<dbReference type="InterPro" id="IPR039146">
    <property type="entry name" value="GPANK1"/>
</dbReference>
<evidence type="ECO:0000313" key="3">
    <source>
        <dbReference type="EMBL" id="KAF2761879.1"/>
    </source>
</evidence>
<evidence type="ECO:0000256" key="1">
    <source>
        <dbReference type="SAM" id="MobiDB-lite"/>
    </source>
</evidence>
<dbReference type="GeneID" id="54488977"/>
<protein>
    <recommendedName>
        <fullName evidence="2">G-patch domain-containing protein</fullName>
    </recommendedName>
</protein>
<dbReference type="PROSITE" id="PS50174">
    <property type="entry name" value="G_PATCH"/>
    <property type="match status" value="1"/>
</dbReference>
<evidence type="ECO:0000259" key="2">
    <source>
        <dbReference type="PROSITE" id="PS50174"/>
    </source>
</evidence>
<evidence type="ECO:0000313" key="4">
    <source>
        <dbReference type="Proteomes" id="UP000799437"/>
    </source>
</evidence>
<dbReference type="Pfam" id="PF01585">
    <property type="entry name" value="G-patch"/>
    <property type="match status" value="1"/>
</dbReference>
<gene>
    <name evidence="3" type="ORF">EJ05DRAFT_507495</name>
</gene>
<dbReference type="RefSeq" id="XP_033604330.1">
    <property type="nucleotide sequence ID" value="XM_033747923.1"/>
</dbReference>
<feature type="domain" description="G-patch" evidence="2">
    <location>
        <begin position="153"/>
        <end position="201"/>
    </location>
</feature>
<dbReference type="PANTHER" id="PTHR20923">
    <property type="entry name" value="BAT4 PROTEIN-RELATED"/>
    <property type="match status" value="1"/>
</dbReference>
<keyword evidence="4" id="KW-1185">Reference proteome</keyword>
<sequence>MADSDEEFYTIPIKDQRVFGAGIKRKRVAFVRASTAASTTTSPNTSNTTPTLAEQYLAKHAQKNTQASQLAAAAAATADDGDDDNDNITPAQPPPLPKCEICKHPIRTHTPTSPSNGNNTHNNTKQTVSIPHEATIPHQLALAHSHPPSSIDRTSRGLPYMQARGWDPDARQGLGATGSGMLYPIEAVEKRNRFGIGVRVKKKQVLAEGEDKEGKKAERERERIMKKKLVNLDAKQIRRLDDEERRVADRMRELFYRDESVDKLLGAMNEAPSLSVVKTAKMKSNVKRMRRQVSGFEGFDQKGRWI</sequence>
<name>A0A6A6WI15_9PEZI</name>
<feature type="region of interest" description="Disordered" evidence="1">
    <location>
        <begin position="68"/>
        <end position="125"/>
    </location>
</feature>
<feature type="compositionally biased region" description="Polar residues" evidence="1">
    <location>
        <begin position="109"/>
        <end position="125"/>
    </location>
</feature>
<proteinExistence type="predicted"/>